<accession>A0A2K1QJ53</accession>
<organism evidence="2 3">
    <name type="scientific">Sphaceloma murrayae</name>
    <dbReference type="NCBI Taxonomy" id="2082308"/>
    <lineage>
        <taxon>Eukaryota</taxon>
        <taxon>Fungi</taxon>
        <taxon>Dikarya</taxon>
        <taxon>Ascomycota</taxon>
        <taxon>Pezizomycotina</taxon>
        <taxon>Dothideomycetes</taxon>
        <taxon>Dothideomycetidae</taxon>
        <taxon>Myriangiales</taxon>
        <taxon>Elsinoaceae</taxon>
        <taxon>Sphaceloma</taxon>
    </lineage>
</organism>
<keyword evidence="2" id="KW-0648">Protein biosynthesis</keyword>
<feature type="compositionally biased region" description="Polar residues" evidence="1">
    <location>
        <begin position="184"/>
        <end position="215"/>
    </location>
</feature>
<gene>
    <name evidence="2" type="ORF">CAC42_8186</name>
</gene>
<keyword evidence="3" id="KW-1185">Reference proteome</keyword>
<dbReference type="AlphaFoldDB" id="A0A2K1QJ53"/>
<feature type="region of interest" description="Disordered" evidence="1">
    <location>
        <begin position="427"/>
        <end position="462"/>
    </location>
</feature>
<feature type="compositionally biased region" description="Polar residues" evidence="1">
    <location>
        <begin position="437"/>
        <end position="458"/>
    </location>
</feature>
<proteinExistence type="predicted"/>
<dbReference type="PANTHER" id="PTHR40625">
    <property type="entry name" value="GTP-BINDING PROTEIN ESDC-RELATED"/>
    <property type="match status" value="1"/>
</dbReference>
<evidence type="ECO:0000256" key="1">
    <source>
        <dbReference type="SAM" id="MobiDB-lite"/>
    </source>
</evidence>
<feature type="region of interest" description="Disordered" evidence="1">
    <location>
        <begin position="484"/>
        <end position="503"/>
    </location>
</feature>
<reference evidence="2 3" key="1">
    <citation type="submission" date="2017-06" db="EMBL/GenBank/DDBJ databases">
        <title>Draft genome sequence of a variant of Elsinoe murrayae.</title>
        <authorList>
            <person name="Cheng Q."/>
        </authorList>
    </citation>
    <scope>NUCLEOTIDE SEQUENCE [LARGE SCALE GENOMIC DNA]</scope>
    <source>
        <strain evidence="2 3">CQ-2017a</strain>
    </source>
</reference>
<sequence length="524" mass="57810">MDVFALYTFALKLSIHAQTVELYGSWDNFSRPWPLHRDAHRGRGHWTACHTFENIIFDGIRPEWSKPRNGPLKQGGRYWYFYRLDDDEEYCDTAVPTTTDCPLLPGQHLNLLDVPIQVPDAVPRSRSASVDITFTHQPVMTLNPEDRYKKIKRQASKLMRQYASSDGLESSSSSADPTSLSLPRQGSNKSSKLATVQARPTTPRCISNASSSPSEMDSPCPLRPFAPTYTAEAVNARPQTRPGSDVGSSQSAQSFFTVHSKPSFFTNKALPSLPDSSLASDPTVQDHGLGISMYQQPPEDRSSATVLYSKPGRNFARPFYAAPLQVHHAQDTTSTPVLPPPPIDDTMDFSFTGMAAAFPSPNSEAASFDMASPTFTADTISTPGFTTPHRLSAQFHFDLLDEPLDLSLGDSFSSDSVYEVERRLSRLQTGDHHNEDNGNLSVSPQPRRPLSQTPSPFLNHSDAAHSDLTLKKLLTPKPSVYILDENLPPSSALNDAHAEREEMPSPSFVNRIFGELSFLGRAIS</sequence>
<dbReference type="EMBL" id="NKHZ01000080">
    <property type="protein sequence ID" value="PNS15185.1"/>
    <property type="molecule type" value="Genomic_DNA"/>
</dbReference>
<dbReference type="GO" id="GO:0003743">
    <property type="term" value="F:translation initiation factor activity"/>
    <property type="evidence" value="ECO:0007669"/>
    <property type="project" value="UniProtKB-KW"/>
</dbReference>
<comment type="caution">
    <text evidence="2">The sequence shown here is derived from an EMBL/GenBank/DDBJ whole genome shotgun (WGS) entry which is preliminary data.</text>
</comment>
<feature type="region of interest" description="Disordered" evidence="1">
    <location>
        <begin position="276"/>
        <end position="304"/>
    </location>
</feature>
<dbReference type="PANTHER" id="PTHR40625:SF1">
    <property type="entry name" value="AMP-ACTIVATED PROTEIN KINASE GLYCOGEN-BINDING DOMAIN-CONTAINING PROTEIN"/>
    <property type="match status" value="1"/>
</dbReference>
<feature type="region of interest" description="Disordered" evidence="1">
    <location>
        <begin position="159"/>
        <end position="224"/>
    </location>
</feature>
<name>A0A2K1QJ53_9PEZI</name>
<evidence type="ECO:0000313" key="2">
    <source>
        <dbReference type="EMBL" id="PNS15185.1"/>
    </source>
</evidence>
<evidence type="ECO:0000313" key="3">
    <source>
        <dbReference type="Proteomes" id="UP000243797"/>
    </source>
</evidence>
<dbReference type="OrthoDB" id="5422351at2759"/>
<feature type="compositionally biased region" description="Basic and acidic residues" evidence="1">
    <location>
        <begin position="427"/>
        <end position="436"/>
    </location>
</feature>
<dbReference type="InParanoid" id="A0A2K1QJ53"/>
<dbReference type="Proteomes" id="UP000243797">
    <property type="component" value="Unassembled WGS sequence"/>
</dbReference>
<protein>
    <submittedName>
        <fullName evidence="2">Eukaryotic translation initiation factor 4E-1</fullName>
    </submittedName>
</protein>
<keyword evidence="2" id="KW-0396">Initiation factor</keyword>
<feature type="compositionally biased region" description="Low complexity" evidence="1">
    <location>
        <begin position="164"/>
        <end position="182"/>
    </location>
</feature>
<dbReference type="STRING" id="2082308.A0A2K1QJ53"/>